<keyword evidence="2" id="KW-1185">Reference proteome</keyword>
<organism evidence="1 2">
    <name type="scientific">Pandoraea terrigena</name>
    <dbReference type="NCBI Taxonomy" id="2508292"/>
    <lineage>
        <taxon>Bacteria</taxon>
        <taxon>Pseudomonadati</taxon>
        <taxon>Pseudomonadota</taxon>
        <taxon>Betaproteobacteria</taxon>
        <taxon>Burkholderiales</taxon>
        <taxon>Burkholderiaceae</taxon>
        <taxon>Pandoraea</taxon>
    </lineage>
</organism>
<dbReference type="EMBL" id="CABPRU010000022">
    <property type="protein sequence ID" value="VVE53709.1"/>
    <property type="molecule type" value="Genomic_DNA"/>
</dbReference>
<gene>
    <name evidence="1" type="ORF">PTE31013_04906</name>
</gene>
<proteinExistence type="predicted"/>
<dbReference type="AlphaFoldDB" id="A0A5E4YXS7"/>
<name>A0A5E4YXS7_9BURK</name>
<evidence type="ECO:0000313" key="2">
    <source>
        <dbReference type="Proteomes" id="UP000334380"/>
    </source>
</evidence>
<evidence type="ECO:0000313" key="1">
    <source>
        <dbReference type="EMBL" id="VVE53709.1"/>
    </source>
</evidence>
<protein>
    <submittedName>
        <fullName evidence="1">Uncharacterized protein</fullName>
    </submittedName>
</protein>
<reference evidence="1 2" key="1">
    <citation type="submission" date="2019-08" db="EMBL/GenBank/DDBJ databases">
        <authorList>
            <person name="Peeters C."/>
        </authorList>
    </citation>
    <scope>NUCLEOTIDE SEQUENCE [LARGE SCALE GENOMIC DNA]</scope>
    <source>
        <strain evidence="1 2">LMG 31013</strain>
    </source>
</reference>
<sequence>MDGRTAASQIASASAKSFLLPLTKGRTKCGEISLTWCPNALNVRACACLHDDRASGKICGKFHKLLARHFPAEHLLTLAILPMQVKGVLTEIDPYQRHVLHDGSPW</sequence>
<accession>A0A5E4YXS7</accession>
<dbReference type="Proteomes" id="UP000334380">
    <property type="component" value="Unassembled WGS sequence"/>
</dbReference>